<dbReference type="OMA" id="ETIWNDY"/>
<accession>A0A0D2P2T1</accession>
<dbReference type="OrthoDB" id="2269034at2759"/>
<dbReference type="AlphaFoldDB" id="A0A0D2P2T1"/>
<proteinExistence type="predicted"/>
<evidence type="ECO:0000313" key="2">
    <source>
        <dbReference type="Proteomes" id="UP000054270"/>
    </source>
</evidence>
<sequence>MPGLTLPNLTNITNITSLIQSTTGLYLSVSLRIGREKWEEKSLFARLPPELLREILIFAVYWPSYHPGADRKQPTIRSDLGSPFPLSQVCRQWRDIIIHTSSLWTDIDIYLPTVNHFYRTELWLERAIPKNLNIVVRHHPDSTLARLEVMERLFQILAKHRRRWRSINVTCPIPPPTLISALGDIQRLPYGVAQLREAHIDIQMPEPIGDIVVATPQAGKIYTHLAAVKGLRRLTWRSSVLPHTRFGRQLRFLELSGPIAAPDLLRGVIHCPALVYLSVHDVYPEGRFTAQNIDTSRVELPALVVLILTFVPQQPRSALADILPHLRLPALTQLQLQHIHPAPTSGSTPSDRAVVHALLAASRCRLASLNIDIPGAPPDELRAWITLPGAGELETLCLAGGTADDSVLADLTWAPEAGAAGTRLPRLRQLGLAVCAADVDDGALLRMIGSRLWVPVGGDGERRARAELRTAHVWVRECTPRMADYERMVRQCAERISAWRVPGEARELQFTEV</sequence>
<protein>
    <submittedName>
        <fullName evidence="1">Uncharacterized protein</fullName>
    </submittedName>
</protein>
<dbReference type="Gene3D" id="3.80.10.10">
    <property type="entry name" value="Ribonuclease Inhibitor"/>
    <property type="match status" value="1"/>
</dbReference>
<gene>
    <name evidence="1" type="ORF">HYPSUDRAFT_38159</name>
</gene>
<dbReference type="InterPro" id="IPR032675">
    <property type="entry name" value="LRR_dom_sf"/>
</dbReference>
<evidence type="ECO:0000313" key="1">
    <source>
        <dbReference type="EMBL" id="KJA25209.1"/>
    </source>
</evidence>
<dbReference type="Proteomes" id="UP000054270">
    <property type="component" value="Unassembled WGS sequence"/>
</dbReference>
<organism evidence="1 2">
    <name type="scientific">Hypholoma sublateritium (strain FD-334 SS-4)</name>
    <dbReference type="NCBI Taxonomy" id="945553"/>
    <lineage>
        <taxon>Eukaryota</taxon>
        <taxon>Fungi</taxon>
        <taxon>Dikarya</taxon>
        <taxon>Basidiomycota</taxon>
        <taxon>Agaricomycotina</taxon>
        <taxon>Agaricomycetes</taxon>
        <taxon>Agaricomycetidae</taxon>
        <taxon>Agaricales</taxon>
        <taxon>Agaricineae</taxon>
        <taxon>Strophariaceae</taxon>
        <taxon>Hypholoma</taxon>
    </lineage>
</organism>
<name>A0A0D2P2T1_HYPSF</name>
<dbReference type="EMBL" id="KN817533">
    <property type="protein sequence ID" value="KJA25209.1"/>
    <property type="molecule type" value="Genomic_DNA"/>
</dbReference>
<reference evidence="2" key="1">
    <citation type="submission" date="2014-04" db="EMBL/GenBank/DDBJ databases">
        <title>Evolutionary Origins and Diversification of the Mycorrhizal Mutualists.</title>
        <authorList>
            <consortium name="DOE Joint Genome Institute"/>
            <consortium name="Mycorrhizal Genomics Consortium"/>
            <person name="Kohler A."/>
            <person name="Kuo A."/>
            <person name="Nagy L.G."/>
            <person name="Floudas D."/>
            <person name="Copeland A."/>
            <person name="Barry K.W."/>
            <person name="Cichocki N."/>
            <person name="Veneault-Fourrey C."/>
            <person name="LaButti K."/>
            <person name="Lindquist E.A."/>
            <person name="Lipzen A."/>
            <person name="Lundell T."/>
            <person name="Morin E."/>
            <person name="Murat C."/>
            <person name="Riley R."/>
            <person name="Ohm R."/>
            <person name="Sun H."/>
            <person name="Tunlid A."/>
            <person name="Henrissat B."/>
            <person name="Grigoriev I.V."/>
            <person name="Hibbett D.S."/>
            <person name="Martin F."/>
        </authorList>
    </citation>
    <scope>NUCLEOTIDE SEQUENCE [LARGE SCALE GENOMIC DNA]</scope>
    <source>
        <strain evidence="2">FD-334 SS-4</strain>
    </source>
</reference>
<dbReference type="Gene3D" id="1.20.1280.50">
    <property type="match status" value="1"/>
</dbReference>
<keyword evidence="2" id="KW-1185">Reference proteome</keyword>